<keyword evidence="3" id="KW-1185">Reference proteome</keyword>
<dbReference type="Proteomes" id="UP001066276">
    <property type="component" value="Chromosome 11"/>
</dbReference>
<evidence type="ECO:0000256" key="1">
    <source>
        <dbReference type="SAM" id="MobiDB-lite"/>
    </source>
</evidence>
<feature type="region of interest" description="Disordered" evidence="1">
    <location>
        <begin position="1"/>
        <end position="73"/>
    </location>
</feature>
<dbReference type="EMBL" id="JANPWB010000015">
    <property type="protein sequence ID" value="KAJ1089130.1"/>
    <property type="molecule type" value="Genomic_DNA"/>
</dbReference>
<reference evidence="2" key="1">
    <citation type="journal article" date="2022" name="bioRxiv">
        <title>Sequencing and chromosome-scale assembly of the giantPleurodeles waltlgenome.</title>
        <authorList>
            <person name="Brown T."/>
            <person name="Elewa A."/>
            <person name="Iarovenko S."/>
            <person name="Subramanian E."/>
            <person name="Araus A.J."/>
            <person name="Petzold A."/>
            <person name="Susuki M."/>
            <person name="Suzuki K.-i.T."/>
            <person name="Hayashi T."/>
            <person name="Toyoda A."/>
            <person name="Oliveira C."/>
            <person name="Osipova E."/>
            <person name="Leigh N.D."/>
            <person name="Simon A."/>
            <person name="Yun M.H."/>
        </authorList>
    </citation>
    <scope>NUCLEOTIDE SEQUENCE</scope>
    <source>
        <strain evidence="2">20211129_DDA</strain>
        <tissue evidence="2">Liver</tissue>
    </source>
</reference>
<evidence type="ECO:0000313" key="3">
    <source>
        <dbReference type="Proteomes" id="UP001066276"/>
    </source>
</evidence>
<name>A0AAV7LC31_PLEWA</name>
<feature type="region of interest" description="Disordered" evidence="1">
    <location>
        <begin position="96"/>
        <end position="119"/>
    </location>
</feature>
<protein>
    <submittedName>
        <fullName evidence="2">Uncharacterized protein</fullName>
    </submittedName>
</protein>
<gene>
    <name evidence="2" type="ORF">NDU88_002281</name>
</gene>
<comment type="caution">
    <text evidence="2">The sequence shown here is derived from an EMBL/GenBank/DDBJ whole genome shotgun (WGS) entry which is preliminary data.</text>
</comment>
<accession>A0AAV7LC31</accession>
<proteinExistence type="predicted"/>
<dbReference type="AlphaFoldDB" id="A0AAV7LC31"/>
<organism evidence="2 3">
    <name type="scientific">Pleurodeles waltl</name>
    <name type="common">Iberian ribbed newt</name>
    <dbReference type="NCBI Taxonomy" id="8319"/>
    <lineage>
        <taxon>Eukaryota</taxon>
        <taxon>Metazoa</taxon>
        <taxon>Chordata</taxon>
        <taxon>Craniata</taxon>
        <taxon>Vertebrata</taxon>
        <taxon>Euteleostomi</taxon>
        <taxon>Amphibia</taxon>
        <taxon>Batrachia</taxon>
        <taxon>Caudata</taxon>
        <taxon>Salamandroidea</taxon>
        <taxon>Salamandridae</taxon>
        <taxon>Pleurodelinae</taxon>
        <taxon>Pleurodeles</taxon>
    </lineage>
</organism>
<sequence>MGLFPGRGWGRRTVAPLPLSPQLQGQTTPDRPQPDPDPPPPGPAAEVCWPEHQVSPPHLGGRVGRLAGPPWPSPRAPGSVLRVAVCGVPRQPALTASGAHLRGLSPPRVSGGSFAGLGL</sequence>
<evidence type="ECO:0000313" key="2">
    <source>
        <dbReference type="EMBL" id="KAJ1089130.1"/>
    </source>
</evidence>